<dbReference type="RefSeq" id="WP_152580794.1">
    <property type="nucleotide sequence ID" value="NZ_QDAG01000005.1"/>
</dbReference>
<sequence>MRLDSDGRPSSRKNLMKLMQRHQQGMSQRQKTVYMQTIRNAVFMQFMSGDDFIKGGAGIQIRYPLEEARMSKDVDATFNDSEDAFELRLAKRLKEGWEGFTGEIISKEHGPRTLMPEGSRMTPMRVKLYYREQPFASIDLEIVPDLSGCA</sequence>
<dbReference type="EMBL" id="QDAG01000005">
    <property type="protein sequence ID" value="KAE8128441.1"/>
    <property type="molecule type" value="Genomic_DNA"/>
</dbReference>
<reference evidence="1 2" key="1">
    <citation type="submission" date="2018-04" db="EMBL/GenBank/DDBJ databases">
        <authorList>
            <person name="Eckel V.P."/>
            <person name="Vogel R.F."/>
        </authorList>
    </citation>
    <scope>NUCLEOTIDE SEQUENCE [LARGE SCALE GENOMIC DNA]</scope>
    <source>
        <strain evidence="2">TMW 2.1764</strain>
    </source>
</reference>
<protein>
    <recommendedName>
        <fullName evidence="3">Nucleotidyl transferase AbiEii/AbiGii toxin family protein</fullName>
    </recommendedName>
</protein>
<keyword evidence="2" id="KW-1185">Reference proteome</keyword>
<name>A0A5N6S509_9BIFI</name>
<dbReference type="Proteomes" id="UP000325415">
    <property type="component" value="Unassembled WGS sequence"/>
</dbReference>
<dbReference type="OrthoDB" id="3199565at2"/>
<organism evidence="1 2">
    <name type="scientific">Bifidobacterium tibiigranuli</name>
    <dbReference type="NCBI Taxonomy" id="2172043"/>
    <lineage>
        <taxon>Bacteria</taxon>
        <taxon>Bacillati</taxon>
        <taxon>Actinomycetota</taxon>
        <taxon>Actinomycetes</taxon>
        <taxon>Bifidobacteriales</taxon>
        <taxon>Bifidobacteriaceae</taxon>
        <taxon>Bifidobacterium</taxon>
    </lineage>
</organism>
<evidence type="ECO:0000313" key="2">
    <source>
        <dbReference type="Proteomes" id="UP000325415"/>
    </source>
</evidence>
<proteinExistence type="predicted"/>
<dbReference type="GeneID" id="78127242"/>
<accession>A0A5N6S509</accession>
<dbReference type="AlphaFoldDB" id="A0A5N6S509"/>
<comment type="caution">
    <text evidence="1">The sequence shown here is derived from an EMBL/GenBank/DDBJ whole genome shotgun (WGS) entry which is preliminary data.</text>
</comment>
<evidence type="ECO:0000313" key="1">
    <source>
        <dbReference type="EMBL" id="KAE8128441.1"/>
    </source>
</evidence>
<gene>
    <name evidence="1" type="ORF">DDE84_06050</name>
</gene>
<evidence type="ECO:0008006" key="3">
    <source>
        <dbReference type="Google" id="ProtNLM"/>
    </source>
</evidence>